<dbReference type="EMBL" id="JPVT01000243">
    <property type="protein sequence ID" value="KFN89166.1"/>
    <property type="molecule type" value="Genomic_DNA"/>
</dbReference>
<evidence type="ECO:0000256" key="1">
    <source>
        <dbReference type="ARBA" id="ARBA00022490"/>
    </source>
</evidence>
<evidence type="ECO:0000256" key="4">
    <source>
        <dbReference type="ARBA" id="ARBA00022730"/>
    </source>
</evidence>
<dbReference type="PANTHER" id="PTHR32120:SF11">
    <property type="entry name" value="SMALL RIBOSOMAL SUBUNIT BIOGENESIS GTPASE RSGA 1, MITOCHONDRIAL-RELATED"/>
    <property type="match status" value="1"/>
</dbReference>
<dbReference type="InterPro" id="IPR027417">
    <property type="entry name" value="P-loop_NTPase"/>
</dbReference>
<dbReference type="CDD" id="cd04466">
    <property type="entry name" value="S1_YloQ_GTPase"/>
    <property type="match status" value="1"/>
</dbReference>
<dbReference type="GO" id="GO:0046872">
    <property type="term" value="F:metal ion binding"/>
    <property type="evidence" value="ECO:0007669"/>
    <property type="project" value="UniProtKB-KW"/>
</dbReference>
<evidence type="ECO:0000256" key="8">
    <source>
        <dbReference type="ARBA" id="ARBA00022884"/>
    </source>
</evidence>
<comment type="similarity">
    <text evidence="10">Belongs to the TRAFAC class YlqF/YawG GTPase family. RsgA subfamily.</text>
</comment>
<dbReference type="PROSITE" id="PS51721">
    <property type="entry name" value="G_CP"/>
    <property type="match status" value="1"/>
</dbReference>
<dbReference type="Pfam" id="PF16745">
    <property type="entry name" value="RsgA_N"/>
    <property type="match status" value="1"/>
</dbReference>
<dbReference type="Proteomes" id="UP000029381">
    <property type="component" value="Unassembled WGS sequence"/>
</dbReference>
<reference evidence="13 14" key="1">
    <citation type="submission" date="2014-08" db="EMBL/GenBank/DDBJ databases">
        <title>Genome sequence of Tetragenococcus muriaticus.</title>
        <authorList>
            <person name="Chuea-nongthon C."/>
            <person name="Rodtong S."/>
            <person name="Yongsawatdigul J."/>
            <person name="Steele J.L."/>
            <person name="Liu X.-y."/>
            <person name="Speers J."/>
            <person name="Glasner J.D."/>
            <person name="Neeno-Eckwall E.C."/>
        </authorList>
    </citation>
    <scope>NUCLEOTIDE SEQUENCE [LARGE SCALE GENOMIC DNA]</scope>
    <source>
        <strain evidence="13 14">3MR10-3</strain>
    </source>
</reference>
<evidence type="ECO:0000256" key="7">
    <source>
        <dbReference type="ARBA" id="ARBA00022833"/>
    </source>
</evidence>
<evidence type="ECO:0000313" key="13">
    <source>
        <dbReference type="EMBL" id="KFN89166.1"/>
    </source>
</evidence>
<dbReference type="InterPro" id="IPR031944">
    <property type="entry name" value="RsgA_N"/>
</dbReference>
<keyword evidence="14" id="KW-1185">Reference proteome</keyword>
<keyword evidence="7 10" id="KW-0862">Zinc</keyword>
<evidence type="ECO:0000259" key="12">
    <source>
        <dbReference type="PROSITE" id="PS51721"/>
    </source>
</evidence>
<comment type="cofactor">
    <cofactor evidence="10">
        <name>Zn(2+)</name>
        <dbReference type="ChEBI" id="CHEBI:29105"/>
    </cofactor>
    <text evidence="10">Binds 1 zinc ion per subunit.</text>
</comment>
<feature type="binding site" evidence="10">
    <location>
        <position position="249"/>
    </location>
    <ligand>
        <name>Zn(2+)</name>
        <dbReference type="ChEBI" id="CHEBI:29105"/>
    </ligand>
</feature>
<dbReference type="InterPro" id="IPR004881">
    <property type="entry name" value="Ribosome_biogen_GTPase_RsgA"/>
</dbReference>
<dbReference type="GO" id="GO:0005737">
    <property type="term" value="C:cytoplasm"/>
    <property type="evidence" value="ECO:0007669"/>
    <property type="project" value="UniProtKB-SubCell"/>
</dbReference>
<feature type="binding site" evidence="10">
    <location>
        <position position="255"/>
    </location>
    <ligand>
        <name>Zn(2+)</name>
        <dbReference type="ChEBI" id="CHEBI:29105"/>
    </ligand>
</feature>
<evidence type="ECO:0000256" key="3">
    <source>
        <dbReference type="ARBA" id="ARBA00022723"/>
    </source>
</evidence>
<dbReference type="GO" id="GO:0003924">
    <property type="term" value="F:GTPase activity"/>
    <property type="evidence" value="ECO:0007669"/>
    <property type="project" value="UniProtKB-UniRule"/>
</dbReference>
<dbReference type="HAMAP" id="MF_01820">
    <property type="entry name" value="GTPase_RsgA"/>
    <property type="match status" value="1"/>
</dbReference>
<keyword evidence="5 10" id="KW-0547">Nucleotide-binding</keyword>
<feature type="binding site" evidence="10">
    <location>
        <position position="242"/>
    </location>
    <ligand>
        <name>Zn(2+)</name>
        <dbReference type="ChEBI" id="CHEBI:29105"/>
    </ligand>
</feature>
<accession>A0A091BU16</accession>
<dbReference type="NCBIfam" id="TIGR00157">
    <property type="entry name" value="ribosome small subunit-dependent GTPase A"/>
    <property type="match status" value="1"/>
</dbReference>
<feature type="binding site" evidence="10">
    <location>
        <begin position="161"/>
        <end position="169"/>
    </location>
    <ligand>
        <name>GTP</name>
        <dbReference type="ChEBI" id="CHEBI:37565"/>
    </ligand>
</feature>
<dbReference type="Gene3D" id="3.40.50.300">
    <property type="entry name" value="P-loop containing nucleotide triphosphate hydrolases"/>
    <property type="match status" value="1"/>
</dbReference>
<organism evidence="13 14">
    <name type="scientific">Tetragenococcus muriaticus 3MR10-3</name>
    <dbReference type="NCBI Taxonomy" id="1302648"/>
    <lineage>
        <taxon>Bacteria</taxon>
        <taxon>Bacillati</taxon>
        <taxon>Bacillota</taxon>
        <taxon>Bacilli</taxon>
        <taxon>Lactobacillales</taxon>
        <taxon>Enterococcaceae</taxon>
        <taxon>Tetragenococcus</taxon>
    </lineage>
</organism>
<dbReference type="SUPFAM" id="SSF50249">
    <property type="entry name" value="Nucleic acid-binding proteins"/>
    <property type="match status" value="1"/>
</dbReference>
<keyword evidence="9 10" id="KW-0342">GTP-binding</keyword>
<dbReference type="GO" id="GO:0042274">
    <property type="term" value="P:ribosomal small subunit biogenesis"/>
    <property type="evidence" value="ECO:0007669"/>
    <property type="project" value="UniProtKB-UniRule"/>
</dbReference>
<dbReference type="InterPro" id="IPR010914">
    <property type="entry name" value="RsgA_GTPase_dom"/>
</dbReference>
<gene>
    <name evidence="10" type="primary">rsgA</name>
    <name evidence="13" type="ORF">TMU3MR103_2160</name>
</gene>
<protein>
    <recommendedName>
        <fullName evidence="10">Small ribosomal subunit biogenesis GTPase RsgA</fullName>
        <ecNumber evidence="10">3.6.1.-</ecNumber>
    </recommendedName>
</protein>
<comment type="function">
    <text evidence="10">One of several proteins that assist in the late maturation steps of the functional core of the 30S ribosomal subunit. Helps release RbfA from mature subunits. May play a role in the assembly of ribosomal proteins into the subunit. Circularly permuted GTPase that catalyzes slow GTP hydrolysis, GTPase activity is stimulated by the 30S ribosomal subunit.</text>
</comment>
<dbReference type="AlphaFoldDB" id="A0A091BU16"/>
<evidence type="ECO:0000259" key="11">
    <source>
        <dbReference type="PROSITE" id="PS50936"/>
    </source>
</evidence>
<feature type="domain" description="EngC GTPase" evidence="11">
    <location>
        <begin position="71"/>
        <end position="216"/>
    </location>
</feature>
<dbReference type="RefSeq" id="WP_028791054.1">
    <property type="nucleotide sequence ID" value="NZ_JPVT01000243.1"/>
</dbReference>
<evidence type="ECO:0000313" key="14">
    <source>
        <dbReference type="Proteomes" id="UP000029381"/>
    </source>
</evidence>
<name>A0A091BU16_9ENTE</name>
<evidence type="ECO:0000256" key="2">
    <source>
        <dbReference type="ARBA" id="ARBA00022517"/>
    </source>
</evidence>
<keyword evidence="3 10" id="KW-0479">Metal-binding</keyword>
<dbReference type="Gene3D" id="2.40.50.140">
    <property type="entry name" value="Nucleic acid-binding proteins"/>
    <property type="match status" value="1"/>
</dbReference>
<evidence type="ECO:0000256" key="5">
    <source>
        <dbReference type="ARBA" id="ARBA00022741"/>
    </source>
</evidence>
<dbReference type="Gene3D" id="1.10.40.50">
    <property type="entry name" value="Probable gtpase engc, domain 3"/>
    <property type="match status" value="1"/>
</dbReference>
<feature type="binding site" evidence="10">
    <location>
        <begin position="111"/>
        <end position="114"/>
    </location>
    <ligand>
        <name>GTP</name>
        <dbReference type="ChEBI" id="CHEBI:37565"/>
    </ligand>
</feature>
<keyword evidence="8 10" id="KW-0694">RNA-binding</keyword>
<evidence type="ECO:0000256" key="9">
    <source>
        <dbReference type="ARBA" id="ARBA00023134"/>
    </source>
</evidence>
<comment type="caution">
    <text evidence="13">The sequence shown here is derived from an EMBL/GenBank/DDBJ whole genome shotgun (WGS) entry which is preliminary data.</text>
</comment>
<feature type="binding site" evidence="10">
    <location>
        <position position="247"/>
    </location>
    <ligand>
        <name>Zn(2+)</name>
        <dbReference type="ChEBI" id="CHEBI:29105"/>
    </ligand>
</feature>
<dbReference type="EC" id="3.6.1.-" evidence="10"/>
<keyword evidence="4 10" id="KW-0699">rRNA-binding</keyword>
<comment type="subcellular location">
    <subcellularLocation>
        <location evidence="10">Cytoplasm</location>
    </subcellularLocation>
</comment>
<evidence type="ECO:0000256" key="10">
    <source>
        <dbReference type="HAMAP-Rule" id="MF_01820"/>
    </source>
</evidence>
<keyword evidence="1 10" id="KW-0963">Cytoplasm</keyword>
<feature type="domain" description="CP-type G" evidence="12">
    <location>
        <begin position="62"/>
        <end position="218"/>
    </location>
</feature>
<dbReference type="SUPFAM" id="SSF52540">
    <property type="entry name" value="P-loop containing nucleoside triphosphate hydrolases"/>
    <property type="match status" value="1"/>
</dbReference>
<dbReference type="PANTHER" id="PTHR32120">
    <property type="entry name" value="SMALL RIBOSOMAL SUBUNIT BIOGENESIS GTPASE RSGA"/>
    <property type="match status" value="1"/>
</dbReference>
<dbReference type="GO" id="GO:0005525">
    <property type="term" value="F:GTP binding"/>
    <property type="evidence" value="ECO:0007669"/>
    <property type="project" value="UniProtKB-UniRule"/>
</dbReference>
<comment type="subunit">
    <text evidence="10">Monomer. Associates with 30S ribosomal subunit, binds 16S rRNA.</text>
</comment>
<dbReference type="Pfam" id="PF03193">
    <property type="entry name" value="RsgA_GTPase"/>
    <property type="match status" value="1"/>
</dbReference>
<keyword evidence="2 10" id="KW-0690">Ribosome biogenesis</keyword>
<dbReference type="GO" id="GO:0019843">
    <property type="term" value="F:rRNA binding"/>
    <property type="evidence" value="ECO:0007669"/>
    <property type="project" value="UniProtKB-KW"/>
</dbReference>
<dbReference type="PATRIC" id="fig|1302648.3.peg.2113"/>
<dbReference type="InterPro" id="IPR030378">
    <property type="entry name" value="G_CP_dom"/>
</dbReference>
<keyword evidence="6 10" id="KW-0378">Hydrolase</keyword>
<evidence type="ECO:0000256" key="6">
    <source>
        <dbReference type="ARBA" id="ARBA00022801"/>
    </source>
</evidence>
<sequence length="292" mass="33264">MQGQIQKALSGFYYIYSDGKVYQTRARGNFRNRNITPLVGDFVYFESENLTEGYLLEVLPRKNKLLRPPVANVDQGVIVISLVDPQFSYFLLDRFLVSMEYDGIEPIIYLSKTDLQTESKLINEIVSTYQKIGYKVIVSTENDAMTKLADLFSHRLTVFAGQSGSGKSTLLNRLMPQLKLETAEISTALGRGKHTTKHVELLAVADGLVADTPGFSAISFIDITQRELAKQFPEFVQVSGDCKFRECLHLNEPDCEVKRQVRTGSIAESRYNNYVYFLEEIKNRKPNYKKKR</sequence>
<dbReference type="PROSITE" id="PS50936">
    <property type="entry name" value="ENGC_GTPASE"/>
    <property type="match status" value="1"/>
</dbReference>
<dbReference type="InterPro" id="IPR012340">
    <property type="entry name" value="NA-bd_OB-fold"/>
</dbReference>
<dbReference type="CDD" id="cd01854">
    <property type="entry name" value="YjeQ_EngC"/>
    <property type="match status" value="1"/>
</dbReference>
<proteinExistence type="inferred from homology"/>